<proteinExistence type="predicted"/>
<feature type="coiled-coil region" evidence="1">
    <location>
        <begin position="87"/>
        <end position="143"/>
    </location>
</feature>
<sequence>MFALVRLLSRTRCNRMLQSQVLCHESVKKIYNSSPKICPTLRDFSFLRTRKIFYRLPLQRLLSDKLTEKGRGDELNYFLKLGHEQFMKIRKNRIQEISNEIEALQDEIKKLEKQTSRKAMKTREDLSKQINHLREMLERFENTIKKESE</sequence>
<evidence type="ECO:0000313" key="3">
    <source>
        <dbReference type="Proteomes" id="UP001059596"/>
    </source>
</evidence>
<name>A0A9P9YKR5_9MUSC</name>
<reference evidence="2" key="1">
    <citation type="journal article" date="2023" name="Genome Biol. Evol.">
        <title>Long-read-based Genome Assembly of Drosophila gunungcola Reveals Fewer Chemosensory Genes in Flower-breeding Species.</title>
        <authorList>
            <person name="Negi A."/>
            <person name="Liao B.Y."/>
            <person name="Yeh S.D."/>
        </authorList>
    </citation>
    <scope>NUCLEOTIDE SEQUENCE</scope>
    <source>
        <strain evidence="2">Sukarami</strain>
    </source>
</reference>
<keyword evidence="3" id="KW-1185">Reference proteome</keyword>
<evidence type="ECO:0000313" key="2">
    <source>
        <dbReference type="EMBL" id="KAI8038793.1"/>
    </source>
</evidence>
<dbReference type="EMBL" id="JAMKOV010000007">
    <property type="protein sequence ID" value="KAI8038793.1"/>
    <property type="molecule type" value="Genomic_DNA"/>
</dbReference>
<dbReference type="Proteomes" id="UP001059596">
    <property type="component" value="Unassembled WGS sequence"/>
</dbReference>
<organism evidence="2 3">
    <name type="scientific">Drosophila gunungcola</name>
    <name type="common">fruit fly</name>
    <dbReference type="NCBI Taxonomy" id="103775"/>
    <lineage>
        <taxon>Eukaryota</taxon>
        <taxon>Metazoa</taxon>
        <taxon>Ecdysozoa</taxon>
        <taxon>Arthropoda</taxon>
        <taxon>Hexapoda</taxon>
        <taxon>Insecta</taxon>
        <taxon>Pterygota</taxon>
        <taxon>Neoptera</taxon>
        <taxon>Endopterygota</taxon>
        <taxon>Diptera</taxon>
        <taxon>Brachycera</taxon>
        <taxon>Muscomorpha</taxon>
        <taxon>Ephydroidea</taxon>
        <taxon>Drosophilidae</taxon>
        <taxon>Drosophila</taxon>
        <taxon>Sophophora</taxon>
    </lineage>
</organism>
<dbReference type="OrthoDB" id="7857997at2759"/>
<accession>A0A9P9YKR5</accession>
<evidence type="ECO:0000256" key="1">
    <source>
        <dbReference type="SAM" id="Coils"/>
    </source>
</evidence>
<gene>
    <name evidence="2" type="ORF">M5D96_008701</name>
</gene>
<dbReference type="AlphaFoldDB" id="A0A9P9YKR5"/>
<keyword evidence="1" id="KW-0175">Coiled coil</keyword>
<protein>
    <submittedName>
        <fullName evidence="2">Uncharacterized protein</fullName>
    </submittedName>
</protein>
<comment type="caution">
    <text evidence="2">The sequence shown here is derived from an EMBL/GenBank/DDBJ whole genome shotgun (WGS) entry which is preliminary data.</text>
</comment>